<dbReference type="AlphaFoldDB" id="J9FP01"/>
<name>J9FP01_9ZZZZ</name>
<sequence>MDNFVKTNKKSLMQKRKIYPKEWLTLHPYVQPQASDRYFVDLANRLYTLCSENRLTPGSLTLSESLLQRLCLYAAAYLEDVISGLGLWQAFIRQHRKLYGTPLPFYHPGSEYLDDEINLEDVSFLIWNTLQKSPEKNRILSNLKPSDLPNRYASENETEERFIHPLAPFITELAQPLYEVLDEVYETAPANTALTDYFLHVTHEKEARTKLHWLFGHTYLTAPSVEEYLPELAEADYYRIPCGPLALFLHEWIEELTEGKTESWKSFPALYPPTETLTETQLAKNRMTYERFVKGNQGYPIVYLEGYEALHHFLTHVLLWPNDPNHTLPQMKPYHDFVLMVHPDKGILLAKDICACISDPLNPLYQPERARQEAFRLLTVPTTCPPDLLTYVLDHHYLPDAQWPTETACQQPDSNPRTEVQQQADFLARHTLLYYYRGD</sequence>
<comment type="caution">
    <text evidence="1">The sequence shown here is derived from an EMBL/GenBank/DDBJ whole genome shotgun (WGS) entry which is preliminary data.</text>
</comment>
<reference evidence="1" key="1">
    <citation type="journal article" date="2012" name="PLoS ONE">
        <title>Gene sets for utilization of primary and secondary nutrition supplies in the distal gut of endangered iberian lynx.</title>
        <authorList>
            <person name="Alcaide M."/>
            <person name="Messina E."/>
            <person name="Richter M."/>
            <person name="Bargiela R."/>
            <person name="Peplies J."/>
            <person name="Huws S.A."/>
            <person name="Newbold C.J."/>
            <person name="Golyshin P.N."/>
            <person name="Simon M.A."/>
            <person name="Lopez G."/>
            <person name="Yakimov M.M."/>
            <person name="Ferrer M."/>
        </authorList>
    </citation>
    <scope>NUCLEOTIDE SEQUENCE</scope>
</reference>
<dbReference type="EMBL" id="AMCI01005171">
    <property type="protein sequence ID" value="EJW96656.1"/>
    <property type="molecule type" value="Genomic_DNA"/>
</dbReference>
<evidence type="ECO:0008006" key="2">
    <source>
        <dbReference type="Google" id="ProtNLM"/>
    </source>
</evidence>
<dbReference type="InterPro" id="IPR024214">
    <property type="entry name" value="DUF3843"/>
</dbReference>
<gene>
    <name evidence="1" type="ORF">EVA_15236</name>
</gene>
<organism evidence="1">
    <name type="scientific">gut metagenome</name>
    <dbReference type="NCBI Taxonomy" id="749906"/>
    <lineage>
        <taxon>unclassified sequences</taxon>
        <taxon>metagenomes</taxon>
        <taxon>organismal metagenomes</taxon>
    </lineage>
</organism>
<accession>J9FP01</accession>
<dbReference type="Pfam" id="PF12954">
    <property type="entry name" value="DUF3843"/>
    <property type="match status" value="2"/>
</dbReference>
<evidence type="ECO:0000313" key="1">
    <source>
        <dbReference type="EMBL" id="EJW96656.1"/>
    </source>
</evidence>
<protein>
    <recommendedName>
        <fullName evidence="2">DUF3843 family protein</fullName>
    </recommendedName>
</protein>
<proteinExistence type="predicted"/>